<feature type="region of interest" description="Disordered" evidence="1">
    <location>
        <begin position="179"/>
        <end position="323"/>
    </location>
</feature>
<feature type="compositionally biased region" description="Polar residues" evidence="1">
    <location>
        <begin position="476"/>
        <end position="491"/>
    </location>
</feature>
<feature type="domain" description="DUF3835" evidence="2">
    <location>
        <begin position="660"/>
        <end position="691"/>
    </location>
</feature>
<feature type="compositionally biased region" description="Basic and acidic residues" evidence="1">
    <location>
        <begin position="455"/>
        <end position="467"/>
    </location>
</feature>
<gene>
    <name evidence="3" type="ORF">QCA50_003335</name>
</gene>
<evidence type="ECO:0000259" key="2">
    <source>
        <dbReference type="Pfam" id="PF12927"/>
    </source>
</evidence>
<evidence type="ECO:0000256" key="1">
    <source>
        <dbReference type="SAM" id="MobiDB-lite"/>
    </source>
</evidence>
<feature type="compositionally biased region" description="Low complexity" evidence="1">
    <location>
        <begin position="503"/>
        <end position="522"/>
    </location>
</feature>
<name>A0AAW0GJD4_9APHY</name>
<feature type="region of interest" description="Disordered" evidence="1">
    <location>
        <begin position="434"/>
        <end position="606"/>
    </location>
</feature>
<feature type="compositionally biased region" description="Polar residues" evidence="1">
    <location>
        <begin position="256"/>
        <end position="273"/>
    </location>
</feature>
<keyword evidence="4" id="KW-1185">Reference proteome</keyword>
<organism evidence="3 4">
    <name type="scientific">Cerrena zonata</name>
    <dbReference type="NCBI Taxonomy" id="2478898"/>
    <lineage>
        <taxon>Eukaryota</taxon>
        <taxon>Fungi</taxon>
        <taxon>Dikarya</taxon>
        <taxon>Basidiomycota</taxon>
        <taxon>Agaricomycotina</taxon>
        <taxon>Agaricomycetes</taxon>
        <taxon>Polyporales</taxon>
        <taxon>Cerrenaceae</taxon>
        <taxon>Cerrena</taxon>
    </lineage>
</organism>
<feature type="compositionally biased region" description="Basic and acidic residues" evidence="1">
    <location>
        <begin position="364"/>
        <end position="373"/>
    </location>
</feature>
<protein>
    <recommendedName>
        <fullName evidence="2">DUF3835 domain-containing protein</fullName>
    </recommendedName>
</protein>
<dbReference type="InterPro" id="IPR024325">
    <property type="entry name" value="DUF3835"/>
</dbReference>
<sequence>MSSGTLKNLNDSRVQALQALLNSVVPEGDSVSQSDASKLTSEQLTQLSDKLGEILGENPEILHGGSDGTKRNEKGELVNEDGLPIIDISEPLVPSEPETTFATASNIDDPEFLPLWALSSTEKERRKAEKERLLDLLEEEERLEQAKDEAATRERIRIEMEKRKEAGKAEIERLKQAKELQKKMGRALVRSVVEPKDESSKPPSESQSSDTVPSSQMPKSGKSVSFADNIEESKSSSEKGKAVNWGDVAPGRLRPTQGTTPQLKSRLDTQTMKMQVVERIPGAPAKPPTPEPVQLADSDDESIPDENVDDSVEDEDFSGDDDHELIEWEEDDLDFARHQREVALAYYEKRAAMVGEATAAMKAHSHDGDHEWDQPDVPLDATLASSPPKPPVSKFKSSLVSRAATTTMASHSLGQAILPVSQTSSLKSAIRMGKLEDDKLIGGSAGESDDDMDEDVKQIIELLKKGEVTNIGPKPSASSSKPQVETQTSKPASKVSRFKAGMSSDSTSTTLTSPDSSGLTTPISVAERSSPKSATPQEHQLKANPIVVPTSTSRPPTKLQFQPSRPSTSRNIASRPSASSSSANQNTNSKTTANLTPESFHPVSNPFSNIIDSPSFLPAGIIESPAFQSMIIDPTQSNSATPSKSQPIAHRVTERPAVVMTNEVKESQPINRETVKAEKKQRISRFMAERM</sequence>
<comment type="caution">
    <text evidence="3">The sequence shown here is derived from an EMBL/GenBank/DDBJ whole genome shotgun (WGS) entry which is preliminary data.</text>
</comment>
<reference evidence="3 4" key="1">
    <citation type="submission" date="2022-09" db="EMBL/GenBank/DDBJ databases">
        <authorList>
            <person name="Palmer J.M."/>
        </authorList>
    </citation>
    <scope>NUCLEOTIDE SEQUENCE [LARGE SCALE GENOMIC DNA]</scope>
    <source>
        <strain evidence="3 4">DSM 7382</strain>
    </source>
</reference>
<feature type="compositionally biased region" description="Acidic residues" evidence="1">
    <location>
        <begin position="297"/>
        <end position="323"/>
    </location>
</feature>
<feature type="compositionally biased region" description="Low complexity" evidence="1">
    <location>
        <begin position="569"/>
        <end position="594"/>
    </location>
</feature>
<feature type="region of interest" description="Disordered" evidence="1">
    <location>
        <begin position="360"/>
        <end position="395"/>
    </location>
</feature>
<feature type="region of interest" description="Disordered" evidence="1">
    <location>
        <begin position="50"/>
        <end position="75"/>
    </location>
</feature>
<dbReference type="Proteomes" id="UP001385951">
    <property type="component" value="Unassembled WGS sequence"/>
</dbReference>
<dbReference type="EMBL" id="JASBNA010000003">
    <property type="protein sequence ID" value="KAK7693763.1"/>
    <property type="molecule type" value="Genomic_DNA"/>
</dbReference>
<evidence type="ECO:0000313" key="4">
    <source>
        <dbReference type="Proteomes" id="UP001385951"/>
    </source>
</evidence>
<feature type="compositionally biased region" description="Low complexity" evidence="1">
    <location>
        <begin position="201"/>
        <end position="210"/>
    </location>
</feature>
<evidence type="ECO:0000313" key="3">
    <source>
        <dbReference type="EMBL" id="KAK7693763.1"/>
    </source>
</evidence>
<feature type="compositionally biased region" description="Basic and acidic residues" evidence="1">
    <location>
        <begin position="231"/>
        <end position="241"/>
    </location>
</feature>
<feature type="region of interest" description="Disordered" evidence="1">
    <location>
        <begin position="633"/>
        <end position="652"/>
    </location>
</feature>
<dbReference type="Pfam" id="PF12927">
    <property type="entry name" value="DUF3835"/>
    <property type="match status" value="2"/>
</dbReference>
<dbReference type="AlphaFoldDB" id="A0AAW0GJD4"/>
<proteinExistence type="predicted"/>
<feature type="domain" description="DUF3835" evidence="2">
    <location>
        <begin position="329"/>
        <end position="397"/>
    </location>
</feature>
<feature type="compositionally biased region" description="Polar residues" evidence="1">
    <location>
        <begin position="634"/>
        <end position="646"/>
    </location>
</feature>
<feature type="compositionally biased region" description="Polar residues" evidence="1">
    <location>
        <begin position="549"/>
        <end position="568"/>
    </location>
</feature>
<accession>A0AAW0GJD4</accession>